<dbReference type="Gene3D" id="1.25.40.20">
    <property type="entry name" value="Ankyrin repeat-containing domain"/>
    <property type="match status" value="2"/>
</dbReference>
<gene>
    <name evidence="4" type="ORF">VKT23_011929</name>
</gene>
<feature type="repeat" description="ANK" evidence="3">
    <location>
        <begin position="129"/>
        <end position="161"/>
    </location>
</feature>
<keyword evidence="2 3" id="KW-0040">ANK repeat</keyword>
<evidence type="ECO:0000313" key="5">
    <source>
        <dbReference type="Proteomes" id="UP001498398"/>
    </source>
</evidence>
<keyword evidence="1" id="KW-0677">Repeat</keyword>
<dbReference type="SUPFAM" id="SSF48403">
    <property type="entry name" value="Ankyrin repeat"/>
    <property type="match status" value="1"/>
</dbReference>
<feature type="repeat" description="ANK" evidence="3">
    <location>
        <begin position="225"/>
        <end position="257"/>
    </location>
</feature>
<dbReference type="PANTHER" id="PTHR23206:SF7">
    <property type="entry name" value="PROTEIN KINASE DOMAIN-CONTAINING PROTEIN"/>
    <property type="match status" value="1"/>
</dbReference>
<evidence type="ECO:0000313" key="4">
    <source>
        <dbReference type="EMBL" id="KAK7453253.1"/>
    </source>
</evidence>
<keyword evidence="5" id="KW-1185">Reference proteome</keyword>
<dbReference type="PRINTS" id="PR01415">
    <property type="entry name" value="ANKYRIN"/>
</dbReference>
<feature type="repeat" description="ANK" evidence="3">
    <location>
        <begin position="192"/>
        <end position="224"/>
    </location>
</feature>
<dbReference type="InterPro" id="IPR002110">
    <property type="entry name" value="Ankyrin_rpt"/>
</dbReference>
<dbReference type="PANTHER" id="PTHR23206">
    <property type="entry name" value="MASK PROTEIN"/>
    <property type="match status" value="1"/>
</dbReference>
<dbReference type="InterPro" id="IPR051631">
    <property type="entry name" value="Ankyrin-KH/SAM_domain"/>
</dbReference>
<protein>
    <submittedName>
        <fullName evidence="4">Uncharacterized protein</fullName>
    </submittedName>
</protein>
<dbReference type="PROSITE" id="PS50088">
    <property type="entry name" value="ANK_REPEAT"/>
    <property type="match status" value="4"/>
</dbReference>
<reference evidence="4 5" key="1">
    <citation type="submission" date="2024-01" db="EMBL/GenBank/DDBJ databases">
        <title>A draft genome for the cacao thread blight pathogen Marasmiellus scandens.</title>
        <authorList>
            <person name="Baruah I.K."/>
            <person name="Leung J."/>
            <person name="Bukari Y."/>
            <person name="Amoako-Attah I."/>
            <person name="Meinhardt L.W."/>
            <person name="Bailey B.A."/>
            <person name="Cohen S.P."/>
        </authorList>
    </citation>
    <scope>NUCLEOTIDE SEQUENCE [LARGE SCALE GENOMIC DNA]</scope>
    <source>
        <strain evidence="4 5">GH-19</strain>
    </source>
</reference>
<dbReference type="PROSITE" id="PS50297">
    <property type="entry name" value="ANK_REP_REGION"/>
    <property type="match status" value="4"/>
</dbReference>
<evidence type="ECO:0000256" key="1">
    <source>
        <dbReference type="ARBA" id="ARBA00022737"/>
    </source>
</evidence>
<proteinExistence type="predicted"/>
<sequence length="264" mass="29386">MTGDSQVLYQFQLLTEQVFAANIQEEVLDIVFNAAGEGSPHIVNFLIKEGKTWKGGLHHTAAYEKYLHAAVEGTHLDIIEFLVENGADHKIRFGDEEKTLLHIAAENDHVDLIKPLLKKGMNIDVLSSNGETALHYAAAEGGLETVKFLVNRGANIRGRYPIDMSVHVAARVDIIKFLVENGAYCRAIIGQQGRTVLHFAAENNDLHLIKILLNKGLNIEVQDFYHRTALYYATTEGSLETVKFLVNSGAKTRIWNRNNCAFSS</sequence>
<organism evidence="4 5">
    <name type="scientific">Marasmiellus scandens</name>
    <dbReference type="NCBI Taxonomy" id="2682957"/>
    <lineage>
        <taxon>Eukaryota</taxon>
        <taxon>Fungi</taxon>
        <taxon>Dikarya</taxon>
        <taxon>Basidiomycota</taxon>
        <taxon>Agaricomycotina</taxon>
        <taxon>Agaricomycetes</taxon>
        <taxon>Agaricomycetidae</taxon>
        <taxon>Agaricales</taxon>
        <taxon>Marasmiineae</taxon>
        <taxon>Omphalotaceae</taxon>
        <taxon>Marasmiellus</taxon>
    </lineage>
</organism>
<name>A0ABR1J865_9AGAR</name>
<feature type="repeat" description="ANK" evidence="3">
    <location>
        <begin position="96"/>
        <end position="128"/>
    </location>
</feature>
<dbReference type="Proteomes" id="UP001498398">
    <property type="component" value="Unassembled WGS sequence"/>
</dbReference>
<accession>A0ABR1J865</accession>
<evidence type="ECO:0000256" key="3">
    <source>
        <dbReference type="PROSITE-ProRule" id="PRU00023"/>
    </source>
</evidence>
<evidence type="ECO:0000256" key="2">
    <source>
        <dbReference type="ARBA" id="ARBA00023043"/>
    </source>
</evidence>
<dbReference type="SMART" id="SM00248">
    <property type="entry name" value="ANK"/>
    <property type="match status" value="6"/>
</dbReference>
<comment type="caution">
    <text evidence="4">The sequence shown here is derived from an EMBL/GenBank/DDBJ whole genome shotgun (WGS) entry which is preliminary data.</text>
</comment>
<dbReference type="Pfam" id="PF12796">
    <property type="entry name" value="Ank_2"/>
    <property type="match status" value="2"/>
</dbReference>
<dbReference type="InterPro" id="IPR036770">
    <property type="entry name" value="Ankyrin_rpt-contain_sf"/>
</dbReference>
<dbReference type="EMBL" id="JBANRG010000027">
    <property type="protein sequence ID" value="KAK7453253.1"/>
    <property type="molecule type" value="Genomic_DNA"/>
</dbReference>